<accession>A0A839SE00</accession>
<dbReference type="PANTHER" id="PTHR40254:SF1">
    <property type="entry name" value="BLR0577 PROTEIN"/>
    <property type="match status" value="1"/>
</dbReference>
<evidence type="ECO:0000313" key="2">
    <source>
        <dbReference type="EMBL" id="MBB3054869.1"/>
    </source>
</evidence>
<evidence type="ECO:0000313" key="3">
    <source>
        <dbReference type="Proteomes" id="UP000539265"/>
    </source>
</evidence>
<dbReference type="Pfam" id="PF13454">
    <property type="entry name" value="NAD_binding_9"/>
    <property type="match status" value="1"/>
</dbReference>
<sequence length="576" mass="64759">METTKHIAILGGGPGGLFMFKRLVDAGRTDIAITVFEKRNRLGAGMPYSADGANDEHITNVSGNEIPLLVSPLSAWIKTVPKDTLNKFHIDPARFNEYKVLPRLLFGQYLTAQFDMLQKQAGERGIPFKIHYSSNVTDIIDYPGQERVFVEINGAEKFAFDRVIICTGHNWPVKHEGTVPGYFDSPYPPAKLALKLNHQVAIKGSSLTAVDAIRTLSRYNGTFSKHENGTLSYRLLPESPNFKMIMHTRNGMLPAVRFHLDDSHLSNDSLLTPDELAAHRAANNGFLSLDFVFENDFKAPIKEKDPVFYEKIKHLRMEEFVAAMMDLRERLDPFQLLRAEYAEAAKSIRRRESVYWKEMLGVLSFALNYPAKHLSAEDMLRLQHSLTPLISIVIAYIPQSSSEELIALHHAGVLDLVAVGDDSRVEAESRGGATYRYTDEEGRAQAKYFKTYVDCVGQPHLDFDEFQFKSMLSKKTVSPARLKFRSTDEALKAVAASKDVLRDQHGDYYLRVSGITINDNFQVIDDYGAFNNRIYIMAVPYIGGYNPDYSGLDFSEAASATIIKTLLPNDEHAILS</sequence>
<dbReference type="EMBL" id="JACHWX010000003">
    <property type="protein sequence ID" value="MBB3054869.1"/>
    <property type="molecule type" value="Genomic_DNA"/>
</dbReference>
<dbReference type="Proteomes" id="UP000539265">
    <property type="component" value="Unassembled WGS sequence"/>
</dbReference>
<dbReference type="InterPro" id="IPR038732">
    <property type="entry name" value="HpyO/CreE_NAD-binding"/>
</dbReference>
<evidence type="ECO:0000259" key="1">
    <source>
        <dbReference type="Pfam" id="PF13454"/>
    </source>
</evidence>
<name>A0A839SE00_9SPHI</name>
<dbReference type="SUPFAM" id="SSF51905">
    <property type="entry name" value="FAD/NAD(P)-binding domain"/>
    <property type="match status" value="1"/>
</dbReference>
<dbReference type="Gene3D" id="3.50.50.60">
    <property type="entry name" value="FAD/NAD(P)-binding domain"/>
    <property type="match status" value="1"/>
</dbReference>
<keyword evidence="3" id="KW-1185">Reference proteome</keyword>
<feature type="domain" description="FAD-dependent urate hydroxylase HpyO/Asp monooxygenase CreE-like FAD/NAD(P)-binding" evidence="1">
    <location>
        <begin position="8"/>
        <end position="169"/>
    </location>
</feature>
<gene>
    <name evidence="2" type="ORF">FHS11_001286</name>
</gene>
<organism evidence="2 3">
    <name type="scientific">Mucilaginibacter gotjawali</name>
    <dbReference type="NCBI Taxonomy" id="1550579"/>
    <lineage>
        <taxon>Bacteria</taxon>
        <taxon>Pseudomonadati</taxon>
        <taxon>Bacteroidota</taxon>
        <taxon>Sphingobacteriia</taxon>
        <taxon>Sphingobacteriales</taxon>
        <taxon>Sphingobacteriaceae</taxon>
        <taxon>Mucilaginibacter</taxon>
    </lineage>
</organism>
<reference evidence="2" key="1">
    <citation type="submission" date="2020-08" db="EMBL/GenBank/DDBJ databases">
        <title>Genomic Encyclopedia of Type Strains, Phase III (KMG-III): the genomes of soil and plant-associated and newly described type strains.</title>
        <authorList>
            <person name="Whitman W."/>
        </authorList>
    </citation>
    <scope>NUCLEOTIDE SEQUENCE [LARGE SCALE GENOMIC DNA]</scope>
    <source>
        <strain evidence="2">CECT 8628</strain>
    </source>
</reference>
<dbReference type="InterPro" id="IPR036188">
    <property type="entry name" value="FAD/NAD-bd_sf"/>
</dbReference>
<dbReference type="RefSeq" id="WP_096355389.1">
    <property type="nucleotide sequence ID" value="NZ_AP017313.1"/>
</dbReference>
<dbReference type="PANTHER" id="PTHR40254">
    <property type="entry name" value="BLR0577 PROTEIN"/>
    <property type="match status" value="1"/>
</dbReference>
<dbReference type="OrthoDB" id="6309046at2"/>
<proteinExistence type="predicted"/>
<dbReference type="AlphaFoldDB" id="A0A839SE00"/>
<dbReference type="InterPro" id="IPR052189">
    <property type="entry name" value="L-asp_N-monooxygenase_NS-form"/>
</dbReference>
<comment type="caution">
    <text evidence="2">The sequence shown here is derived from an EMBL/GenBank/DDBJ whole genome shotgun (WGS) entry which is preliminary data.</text>
</comment>
<protein>
    <submittedName>
        <fullName evidence="2">NAD(P)/FAD-binding protein YdhS</fullName>
    </submittedName>
</protein>